<dbReference type="PANTHER" id="PTHR12959:SF11">
    <property type="entry name" value="GPI TRANSAMIDASE COMPONENT PIG-T"/>
    <property type="match status" value="1"/>
</dbReference>
<dbReference type="RefSeq" id="XP_018025561.1">
    <property type="nucleotide sequence ID" value="XM_018170072.2"/>
</dbReference>
<dbReference type="InterPro" id="IPR007245">
    <property type="entry name" value="PIG-T"/>
</dbReference>
<dbReference type="Pfam" id="PF04113">
    <property type="entry name" value="Gpi16"/>
    <property type="match status" value="2"/>
</dbReference>
<evidence type="ECO:0000313" key="3">
    <source>
        <dbReference type="RefSeq" id="XP_018025561.1"/>
    </source>
</evidence>
<dbReference type="KEGG" id="hazt:108681087"/>
<protein>
    <submittedName>
        <fullName evidence="3">GPI transamidase component PIG-T</fullName>
    </submittedName>
</protein>
<dbReference type="GeneID" id="108681087"/>
<dbReference type="OrthoDB" id="331263at2759"/>
<keyword evidence="2" id="KW-1185">Reference proteome</keyword>
<name>A0A8B7PJM7_HYAAZ</name>
<dbReference type="Proteomes" id="UP000694843">
    <property type="component" value="Unplaced"/>
</dbReference>
<evidence type="ECO:0000256" key="1">
    <source>
        <dbReference type="SAM" id="SignalP"/>
    </source>
</evidence>
<sequence length="635" mass="69650">MLISINNMAVVLRLTALLILLVSFSSFAYSTSNNNAAIDSKCSKETQTDESSFSEELLVRPLPSGHVHSHFEFTTKWSNPSIKSSLESYHDLKLSHYDLFPRALGEVVEKYHVRELHLTLTQGLWRHHKWGYPVADAPPGATLWVWFNPAPKNVLDDAWRDLVNALSGLFCASLNFIDGSNTASPELSYRPSGLAQPWYASNSSYLRVAALARENVCTENLTPWKKLLPCDTKAGLASVLYPSPLYSAHYHSLGVHLRPSCQDPGACTRPQLELVLSVSLVQQRLQEGRQDFTLRGLYSSPIFSVCPMAYKSMLYVDVTGNEDGRTFSLSPPPSEVVTRGAGLGSASHRVFAVYDLQETLSSSRDALNVAARYAKRHTYAHVSGPPLVATRYIAGYGQEGGSIRVVLSNSGSEDLSVVYLELLPWYLRLYLHTAHETGQGERYLSQFVGARDREQGWVYEAVVRVPARGSTELSLPFTRALLKWLEYPPDANHGFYLPAATVSAVLPTARNITAATAADTGSLLDKLSVREGEQLVRLYTETLLVTLPTPDFSMPYNVICLACTVVALAFGPIHNITTKRLVLKKIQPSESFASTVSGKVRRLFGFKVDVGAEADEGAAKTDTCAAGTDAAPVAT</sequence>
<dbReference type="GO" id="GO:0042765">
    <property type="term" value="C:GPI-anchor transamidase complex"/>
    <property type="evidence" value="ECO:0007669"/>
    <property type="project" value="InterPro"/>
</dbReference>
<dbReference type="GO" id="GO:0016255">
    <property type="term" value="P:attachment of GPI anchor to protein"/>
    <property type="evidence" value="ECO:0007669"/>
    <property type="project" value="InterPro"/>
</dbReference>
<accession>A0A8B7PJM7</accession>
<gene>
    <name evidence="3" type="primary">LOC108681087</name>
</gene>
<feature type="signal peptide" evidence="1">
    <location>
        <begin position="1"/>
        <end position="30"/>
    </location>
</feature>
<dbReference type="CTD" id="31772"/>
<dbReference type="AlphaFoldDB" id="A0A8B7PJM7"/>
<evidence type="ECO:0000313" key="2">
    <source>
        <dbReference type="Proteomes" id="UP000694843"/>
    </source>
</evidence>
<dbReference type="OMA" id="NHGHYIG"/>
<reference evidence="3" key="1">
    <citation type="submission" date="2025-08" db="UniProtKB">
        <authorList>
            <consortium name="RefSeq"/>
        </authorList>
    </citation>
    <scope>IDENTIFICATION</scope>
    <source>
        <tissue evidence="3">Whole organism</tissue>
    </source>
</reference>
<keyword evidence="1" id="KW-0732">Signal</keyword>
<organism evidence="2 3">
    <name type="scientific">Hyalella azteca</name>
    <name type="common">Amphipod</name>
    <dbReference type="NCBI Taxonomy" id="294128"/>
    <lineage>
        <taxon>Eukaryota</taxon>
        <taxon>Metazoa</taxon>
        <taxon>Ecdysozoa</taxon>
        <taxon>Arthropoda</taxon>
        <taxon>Crustacea</taxon>
        <taxon>Multicrustacea</taxon>
        <taxon>Malacostraca</taxon>
        <taxon>Eumalacostraca</taxon>
        <taxon>Peracarida</taxon>
        <taxon>Amphipoda</taxon>
        <taxon>Senticaudata</taxon>
        <taxon>Talitrida</taxon>
        <taxon>Talitroidea</taxon>
        <taxon>Hyalellidae</taxon>
        <taxon>Hyalella</taxon>
    </lineage>
</organism>
<dbReference type="PANTHER" id="PTHR12959">
    <property type="entry name" value="GPI TRANSAMIDASE COMPONENT PIG-T-RELATED"/>
    <property type="match status" value="1"/>
</dbReference>
<feature type="chain" id="PRO_5034016523" evidence="1">
    <location>
        <begin position="31"/>
        <end position="635"/>
    </location>
</feature>
<proteinExistence type="predicted"/>